<evidence type="ECO:0000259" key="5">
    <source>
        <dbReference type="PROSITE" id="PS51063"/>
    </source>
</evidence>
<organism evidence="6 7">
    <name type="scientific">Rapidithrix thailandica</name>
    <dbReference type="NCBI Taxonomy" id="413964"/>
    <lineage>
        <taxon>Bacteria</taxon>
        <taxon>Pseudomonadati</taxon>
        <taxon>Bacteroidota</taxon>
        <taxon>Cytophagia</taxon>
        <taxon>Cytophagales</taxon>
        <taxon>Flammeovirgaceae</taxon>
        <taxon>Rapidithrix</taxon>
    </lineage>
</organism>
<sequence length="198" mass="22968">MISEELLSEYGASVLTIQKGEYIFRKGDSPRYYFQIKEGAIKMNHYNAHGNEFIQGIFGFKKSFGEPPLINDLPYPANAIALKDSQLIRLPKNRFFDMIHAQQDVLIDIMKSLSERLYYKAIIANSITSQSPEYSILNLLRYLKEEVYQIEGTFTFKVDLTRQQIADLIGLRVETVIRTVKALQQKGTIRIVKRKIYY</sequence>
<dbReference type="InterPro" id="IPR018490">
    <property type="entry name" value="cNMP-bd_dom_sf"/>
</dbReference>
<feature type="domain" description="HTH crp-type" evidence="5">
    <location>
        <begin position="130"/>
        <end position="198"/>
    </location>
</feature>
<dbReference type="RefSeq" id="WP_346823613.1">
    <property type="nucleotide sequence ID" value="NZ_JBDKWZ010000017.1"/>
</dbReference>
<dbReference type="AlphaFoldDB" id="A0AAW9SCU0"/>
<dbReference type="InterPro" id="IPR036390">
    <property type="entry name" value="WH_DNA-bd_sf"/>
</dbReference>
<dbReference type="InterPro" id="IPR050397">
    <property type="entry name" value="Env_Response_Regulators"/>
</dbReference>
<evidence type="ECO:0000313" key="7">
    <source>
        <dbReference type="Proteomes" id="UP001403385"/>
    </source>
</evidence>
<dbReference type="InterPro" id="IPR012318">
    <property type="entry name" value="HTH_CRP"/>
</dbReference>
<dbReference type="InterPro" id="IPR014710">
    <property type="entry name" value="RmlC-like_jellyroll"/>
</dbReference>
<keyword evidence="7" id="KW-1185">Reference proteome</keyword>
<accession>A0AAW9SCU0</accession>
<dbReference type="GO" id="GO:0003677">
    <property type="term" value="F:DNA binding"/>
    <property type="evidence" value="ECO:0007669"/>
    <property type="project" value="UniProtKB-KW"/>
</dbReference>
<dbReference type="PROSITE" id="PS50042">
    <property type="entry name" value="CNMP_BINDING_3"/>
    <property type="match status" value="1"/>
</dbReference>
<dbReference type="EMBL" id="JBDKWZ010000017">
    <property type="protein sequence ID" value="MEN7550831.1"/>
    <property type="molecule type" value="Genomic_DNA"/>
</dbReference>
<dbReference type="SMART" id="SM00419">
    <property type="entry name" value="HTH_CRP"/>
    <property type="match status" value="1"/>
</dbReference>
<dbReference type="InterPro" id="IPR000595">
    <property type="entry name" value="cNMP-bd_dom"/>
</dbReference>
<dbReference type="SMART" id="SM00100">
    <property type="entry name" value="cNMP"/>
    <property type="match status" value="1"/>
</dbReference>
<dbReference type="Gene3D" id="2.60.120.10">
    <property type="entry name" value="Jelly Rolls"/>
    <property type="match status" value="1"/>
</dbReference>
<dbReference type="InterPro" id="IPR036388">
    <property type="entry name" value="WH-like_DNA-bd_sf"/>
</dbReference>
<dbReference type="GO" id="GO:0005829">
    <property type="term" value="C:cytosol"/>
    <property type="evidence" value="ECO:0007669"/>
    <property type="project" value="TreeGrafter"/>
</dbReference>
<dbReference type="CDD" id="cd00038">
    <property type="entry name" value="CAP_ED"/>
    <property type="match status" value="1"/>
</dbReference>
<comment type="caution">
    <text evidence="6">The sequence shown here is derived from an EMBL/GenBank/DDBJ whole genome shotgun (WGS) entry which is preliminary data.</text>
</comment>
<dbReference type="Proteomes" id="UP001403385">
    <property type="component" value="Unassembled WGS sequence"/>
</dbReference>
<keyword evidence="1" id="KW-0805">Transcription regulation</keyword>
<evidence type="ECO:0000313" key="6">
    <source>
        <dbReference type="EMBL" id="MEN7550831.1"/>
    </source>
</evidence>
<dbReference type="PROSITE" id="PS51063">
    <property type="entry name" value="HTH_CRP_2"/>
    <property type="match status" value="1"/>
</dbReference>
<dbReference type="Gene3D" id="1.10.10.10">
    <property type="entry name" value="Winged helix-like DNA-binding domain superfamily/Winged helix DNA-binding domain"/>
    <property type="match status" value="1"/>
</dbReference>
<dbReference type="PANTHER" id="PTHR24567:SF28">
    <property type="entry name" value="LISTERIOLYSIN REGULATORY PROTEIN"/>
    <property type="match status" value="1"/>
</dbReference>
<evidence type="ECO:0000256" key="2">
    <source>
        <dbReference type="ARBA" id="ARBA00023125"/>
    </source>
</evidence>
<keyword evidence="2" id="KW-0238">DNA-binding</keyword>
<dbReference type="PRINTS" id="PR00034">
    <property type="entry name" value="HTHCRP"/>
</dbReference>
<keyword evidence="3" id="KW-0804">Transcription</keyword>
<dbReference type="PANTHER" id="PTHR24567">
    <property type="entry name" value="CRP FAMILY TRANSCRIPTIONAL REGULATORY PROTEIN"/>
    <property type="match status" value="1"/>
</dbReference>
<feature type="domain" description="Cyclic nucleotide-binding" evidence="4">
    <location>
        <begin position="1"/>
        <end position="116"/>
    </location>
</feature>
<proteinExistence type="predicted"/>
<dbReference type="Pfam" id="PF00027">
    <property type="entry name" value="cNMP_binding"/>
    <property type="match status" value="1"/>
</dbReference>
<dbReference type="CDD" id="cd00092">
    <property type="entry name" value="HTH_CRP"/>
    <property type="match status" value="1"/>
</dbReference>
<reference evidence="6 7" key="1">
    <citation type="submission" date="2024-04" db="EMBL/GenBank/DDBJ databases">
        <title>Novel genus in family Flammeovirgaceae.</title>
        <authorList>
            <person name="Nguyen T.H."/>
            <person name="Vuong T.Q."/>
            <person name="Le H."/>
            <person name="Kim S.-G."/>
        </authorList>
    </citation>
    <scope>NUCLEOTIDE SEQUENCE [LARGE SCALE GENOMIC DNA]</scope>
    <source>
        <strain evidence="6 7">JCM 23209</strain>
    </source>
</reference>
<evidence type="ECO:0000259" key="4">
    <source>
        <dbReference type="PROSITE" id="PS50042"/>
    </source>
</evidence>
<name>A0AAW9SCU0_9BACT</name>
<dbReference type="Pfam" id="PF13545">
    <property type="entry name" value="HTH_Crp_2"/>
    <property type="match status" value="1"/>
</dbReference>
<dbReference type="SUPFAM" id="SSF51206">
    <property type="entry name" value="cAMP-binding domain-like"/>
    <property type="match status" value="1"/>
</dbReference>
<protein>
    <submittedName>
        <fullName evidence="6">Crp/Fnr family transcriptional regulator</fullName>
    </submittedName>
</protein>
<evidence type="ECO:0000256" key="3">
    <source>
        <dbReference type="ARBA" id="ARBA00023163"/>
    </source>
</evidence>
<dbReference type="GO" id="GO:0003700">
    <property type="term" value="F:DNA-binding transcription factor activity"/>
    <property type="evidence" value="ECO:0007669"/>
    <property type="project" value="TreeGrafter"/>
</dbReference>
<gene>
    <name evidence="6" type="ORF">AAG747_23120</name>
</gene>
<dbReference type="SUPFAM" id="SSF46785">
    <property type="entry name" value="Winged helix' DNA-binding domain"/>
    <property type="match status" value="1"/>
</dbReference>
<evidence type="ECO:0000256" key="1">
    <source>
        <dbReference type="ARBA" id="ARBA00023015"/>
    </source>
</evidence>